<reference evidence="1 2" key="1">
    <citation type="submission" date="2019-05" db="EMBL/GenBank/DDBJ databases">
        <authorList>
            <consortium name="Science for Life Laboratories"/>
        </authorList>
    </citation>
    <scope>NUCLEOTIDE SEQUENCE [LARGE SCALE GENOMIC DNA]</scope>
    <source>
        <strain evidence="1">Soil9</strain>
    </source>
</reference>
<organism evidence="1 2">
    <name type="scientific">Gemmata massiliana</name>
    <dbReference type="NCBI Taxonomy" id="1210884"/>
    <lineage>
        <taxon>Bacteria</taxon>
        <taxon>Pseudomonadati</taxon>
        <taxon>Planctomycetota</taxon>
        <taxon>Planctomycetia</taxon>
        <taxon>Gemmatales</taxon>
        <taxon>Gemmataceae</taxon>
        <taxon>Gemmata</taxon>
    </lineage>
</organism>
<dbReference type="Proteomes" id="UP000464178">
    <property type="component" value="Chromosome"/>
</dbReference>
<keyword evidence="2" id="KW-1185">Reference proteome</keyword>
<evidence type="ECO:0000313" key="2">
    <source>
        <dbReference type="Proteomes" id="UP000464178"/>
    </source>
</evidence>
<dbReference type="EMBL" id="LR593886">
    <property type="protein sequence ID" value="VTR92889.1"/>
    <property type="molecule type" value="Genomic_DNA"/>
</dbReference>
<dbReference type="KEGG" id="gms:SOIL9_48250"/>
<protein>
    <submittedName>
        <fullName evidence="1">Uncharacterized protein</fullName>
    </submittedName>
</protein>
<name>A0A6P2CVA4_9BACT</name>
<accession>A0A6P2CVA4</accession>
<dbReference type="RefSeq" id="WP_162667690.1">
    <property type="nucleotide sequence ID" value="NZ_LR593886.1"/>
</dbReference>
<gene>
    <name evidence="1" type="ORF">SOIL9_48250</name>
</gene>
<evidence type="ECO:0000313" key="1">
    <source>
        <dbReference type="EMBL" id="VTR92889.1"/>
    </source>
</evidence>
<sequence length="285" mass="31549">MKAPADRLSRSITVRSFDELTPWLAGFVASKFHLLFLIGRPGLGKSQRAMAALDGSPHAWIDCHATKLAMYCTLYRHRDEPVVIDDETSLLTDPGKLTLMNALCQTNAVKTLRWDSTTRLLAERGVPPEFRTSSPVLVITNRLRAISASVVAMIDRGQPLLFQPTAATIHEAVADWFTDREIYAFIGAWLGLIPGLSMRDYVKARAMKDAGLDWRTLLHRQWKSGKLARVAALRADLSFATEEGRVQAFVAGGSGSRASYFRYLKKLQTLGTIPVPERTGAVPQP</sequence>
<dbReference type="AlphaFoldDB" id="A0A6P2CVA4"/>
<proteinExistence type="predicted"/>